<keyword evidence="1" id="KW-0472">Membrane</keyword>
<evidence type="ECO:0008006" key="4">
    <source>
        <dbReference type="Google" id="ProtNLM"/>
    </source>
</evidence>
<dbReference type="Pfam" id="PF07963">
    <property type="entry name" value="N_methyl"/>
    <property type="match status" value="1"/>
</dbReference>
<evidence type="ECO:0000256" key="1">
    <source>
        <dbReference type="SAM" id="Phobius"/>
    </source>
</evidence>
<dbReference type="InterPro" id="IPR045584">
    <property type="entry name" value="Pilin-like"/>
</dbReference>
<sequence>GPESPISITNGADELAMKRKGFTLVEMMIVVALLVVLVVAGNRMFFSVLKGSTKADKLALVKQNGDYALNIMQRMIRNARSLKECTVSTVEIDNPDPMAPPEKRWTKFILDTTNHYVASESSTLSGADARLTGTQVWLTAGSFACTSGADGEPDQVEINFTLEQAGTTNRPEEKAAASFHTTVVMRNID</sequence>
<keyword evidence="1" id="KW-1133">Transmembrane helix</keyword>
<proteinExistence type="predicted"/>
<dbReference type="PROSITE" id="PS00409">
    <property type="entry name" value="PROKAR_NTER_METHYL"/>
    <property type="match status" value="1"/>
</dbReference>
<evidence type="ECO:0000313" key="3">
    <source>
        <dbReference type="Proteomes" id="UP000231579"/>
    </source>
</evidence>
<dbReference type="InterPro" id="IPR012902">
    <property type="entry name" value="N_methyl_site"/>
</dbReference>
<dbReference type="SUPFAM" id="SSF54523">
    <property type="entry name" value="Pili subunits"/>
    <property type="match status" value="1"/>
</dbReference>
<keyword evidence="1" id="KW-0812">Transmembrane</keyword>
<name>A0A2M8L759_9BACT</name>
<dbReference type="AlphaFoldDB" id="A0A2M8L759"/>
<dbReference type="Proteomes" id="UP000231579">
    <property type="component" value="Unassembled WGS sequence"/>
</dbReference>
<reference evidence="3" key="1">
    <citation type="submission" date="2017-09" db="EMBL/GenBank/DDBJ databases">
        <title>Depth-based differentiation of microbial function through sediment-hosted aquifers and enrichment of novel symbionts in the deep terrestrial subsurface.</title>
        <authorList>
            <person name="Probst A.J."/>
            <person name="Ladd B."/>
            <person name="Jarett J.K."/>
            <person name="Geller-Mcgrath D.E."/>
            <person name="Sieber C.M.K."/>
            <person name="Emerson J.B."/>
            <person name="Anantharaman K."/>
            <person name="Thomas B.C."/>
            <person name="Malmstrom R."/>
            <person name="Stieglmeier M."/>
            <person name="Klingl A."/>
            <person name="Woyke T."/>
            <person name="Ryan C.M."/>
            <person name="Banfield J.F."/>
        </authorList>
    </citation>
    <scope>NUCLEOTIDE SEQUENCE [LARGE SCALE GENOMIC DNA]</scope>
</reference>
<evidence type="ECO:0000313" key="2">
    <source>
        <dbReference type="EMBL" id="PJE70083.1"/>
    </source>
</evidence>
<feature type="non-terminal residue" evidence="2">
    <location>
        <position position="1"/>
    </location>
</feature>
<gene>
    <name evidence="2" type="ORF">COU97_01495</name>
</gene>
<accession>A0A2M8L759</accession>
<dbReference type="NCBIfam" id="TIGR02532">
    <property type="entry name" value="IV_pilin_GFxxxE"/>
    <property type="match status" value="1"/>
</dbReference>
<organism evidence="2 3">
    <name type="scientific">Candidatus Shapirobacteria bacterium CG10_big_fil_rev_8_21_14_0_10_48_15</name>
    <dbReference type="NCBI Taxonomy" id="1974484"/>
    <lineage>
        <taxon>Bacteria</taxon>
        <taxon>Candidatus Shapironibacteriota</taxon>
    </lineage>
</organism>
<dbReference type="EMBL" id="PFEM01000023">
    <property type="protein sequence ID" value="PJE70083.1"/>
    <property type="molecule type" value="Genomic_DNA"/>
</dbReference>
<protein>
    <recommendedName>
        <fullName evidence="4">Prepilin-type N-terminal cleavage/methylation domain-containing protein</fullName>
    </recommendedName>
</protein>
<feature type="transmembrane region" description="Helical" evidence="1">
    <location>
        <begin position="21"/>
        <end position="40"/>
    </location>
</feature>
<comment type="caution">
    <text evidence="2">The sequence shown here is derived from an EMBL/GenBank/DDBJ whole genome shotgun (WGS) entry which is preliminary data.</text>
</comment>